<organism evidence="1 2">
    <name type="scientific">Georgenia muralis</name>
    <dbReference type="NCBI Taxonomy" id="154117"/>
    <lineage>
        <taxon>Bacteria</taxon>
        <taxon>Bacillati</taxon>
        <taxon>Actinomycetota</taxon>
        <taxon>Actinomycetes</taxon>
        <taxon>Micrococcales</taxon>
        <taxon>Bogoriellaceae</taxon>
        <taxon>Georgenia</taxon>
    </lineage>
</organism>
<accession>A0A3N4Z4S8</accession>
<keyword evidence="2" id="KW-1185">Reference proteome</keyword>
<proteinExistence type="predicted"/>
<name>A0A3N4Z4S8_9MICO</name>
<comment type="caution">
    <text evidence="1">The sequence shown here is derived from an EMBL/GenBank/DDBJ whole genome shotgun (WGS) entry which is preliminary data.</text>
</comment>
<reference evidence="1 2" key="1">
    <citation type="submission" date="2018-11" db="EMBL/GenBank/DDBJ databases">
        <title>Sequencing the genomes of 1000 actinobacteria strains.</title>
        <authorList>
            <person name="Klenk H.-P."/>
        </authorList>
    </citation>
    <scope>NUCLEOTIDE SEQUENCE [LARGE SCALE GENOMIC DNA]</scope>
    <source>
        <strain evidence="1 2">DSM 14418</strain>
    </source>
</reference>
<evidence type="ECO:0000313" key="2">
    <source>
        <dbReference type="Proteomes" id="UP000280726"/>
    </source>
</evidence>
<dbReference type="RefSeq" id="WP_123916084.1">
    <property type="nucleotide sequence ID" value="NZ_RKRA01000001.1"/>
</dbReference>
<gene>
    <name evidence="1" type="ORF">EDD32_1363</name>
</gene>
<dbReference type="AlphaFoldDB" id="A0A3N4Z4S8"/>
<dbReference type="PROSITE" id="PS51257">
    <property type="entry name" value="PROKAR_LIPOPROTEIN"/>
    <property type="match status" value="1"/>
</dbReference>
<dbReference type="EMBL" id="RKRA01000001">
    <property type="protein sequence ID" value="RPF26904.1"/>
    <property type="molecule type" value="Genomic_DNA"/>
</dbReference>
<sequence>MRRAAGGGGGVDRAVVARAAAAGLTAAAVLAGCTDATDDALGGFGLPVVDPDDVPGEREQLTGVVHVERDGCFTWTGDGDGDGDSETDERRWVVWPRGAEQDGDRVRLEDGDEITDGDTLTGTGLRADAAALPDWELTDSYFRAFGTFCGADERGIVVLDDVRLDRP</sequence>
<evidence type="ECO:0000313" key="1">
    <source>
        <dbReference type="EMBL" id="RPF26904.1"/>
    </source>
</evidence>
<dbReference type="Proteomes" id="UP000280726">
    <property type="component" value="Unassembled WGS sequence"/>
</dbReference>
<protein>
    <submittedName>
        <fullName evidence="1">Uncharacterized protein</fullName>
    </submittedName>
</protein>
<dbReference type="OrthoDB" id="5146467at2"/>